<proteinExistence type="predicted"/>
<dbReference type="Proteomes" id="UP000672032">
    <property type="component" value="Chromosome 3"/>
</dbReference>
<evidence type="ECO:0000256" key="2">
    <source>
        <dbReference type="SAM" id="SignalP"/>
    </source>
</evidence>
<gene>
    <name evidence="3" type="ORF">DSL72_002106</name>
</gene>
<reference evidence="3" key="1">
    <citation type="submission" date="2020-10" db="EMBL/GenBank/DDBJ databases">
        <title>Genome Sequence of Monilinia vaccinii-corymbosi Sheds Light on Mummy Berry Disease Infection of Blueberry and Mating Type.</title>
        <authorList>
            <person name="Yow A.G."/>
            <person name="Zhang Y."/>
            <person name="Bansal K."/>
            <person name="Eacker S.M."/>
            <person name="Sullivan S."/>
            <person name="Liachko I."/>
            <person name="Cubeta M.A."/>
            <person name="Rollins J.A."/>
            <person name="Ashrafi H."/>
        </authorList>
    </citation>
    <scope>NUCLEOTIDE SEQUENCE</scope>
    <source>
        <strain evidence="3">RL-1</strain>
    </source>
</reference>
<keyword evidence="4" id="KW-1185">Reference proteome</keyword>
<keyword evidence="2" id="KW-0732">Signal</keyword>
<protein>
    <submittedName>
        <fullName evidence="3">Uncharacterized protein</fullName>
    </submittedName>
</protein>
<accession>A0A8A3PBT7</accession>
<dbReference type="OrthoDB" id="3539206at2759"/>
<dbReference type="AlphaFoldDB" id="A0A8A3PBT7"/>
<sequence>MLASNLFMTVALGAVVSARAVEKSDRSIQEPINDPSPNRATSSPKSCTFTPSLPMPPVSFISSLPTSLHNYLPDVLLSHSIPPPSESVSTAPLASTISLSEETGDSSLQGIFLGLVYTPISKPPSSKSPPQNPESQPKPKHKCHRPRPTPAVTGGQPGIYQSWGHANNLELRSPIFSPSAVPHPSPDVEVDSCYAEAVEGIRESGLVEGTLEFADAGWRMRFLVWRVD</sequence>
<feature type="region of interest" description="Disordered" evidence="1">
    <location>
        <begin position="23"/>
        <end position="49"/>
    </location>
</feature>
<evidence type="ECO:0000256" key="1">
    <source>
        <dbReference type="SAM" id="MobiDB-lite"/>
    </source>
</evidence>
<feature type="signal peptide" evidence="2">
    <location>
        <begin position="1"/>
        <end position="20"/>
    </location>
</feature>
<organism evidence="3 4">
    <name type="scientific">Monilinia vaccinii-corymbosi</name>
    <dbReference type="NCBI Taxonomy" id="61207"/>
    <lineage>
        <taxon>Eukaryota</taxon>
        <taxon>Fungi</taxon>
        <taxon>Dikarya</taxon>
        <taxon>Ascomycota</taxon>
        <taxon>Pezizomycotina</taxon>
        <taxon>Leotiomycetes</taxon>
        <taxon>Helotiales</taxon>
        <taxon>Sclerotiniaceae</taxon>
        <taxon>Monilinia</taxon>
    </lineage>
</organism>
<evidence type="ECO:0000313" key="3">
    <source>
        <dbReference type="EMBL" id="QSZ32528.1"/>
    </source>
</evidence>
<evidence type="ECO:0000313" key="4">
    <source>
        <dbReference type="Proteomes" id="UP000672032"/>
    </source>
</evidence>
<feature type="compositionally biased region" description="Basic residues" evidence="1">
    <location>
        <begin position="138"/>
        <end position="147"/>
    </location>
</feature>
<feature type="chain" id="PRO_5032460702" evidence="2">
    <location>
        <begin position="21"/>
        <end position="228"/>
    </location>
</feature>
<feature type="region of interest" description="Disordered" evidence="1">
    <location>
        <begin position="122"/>
        <end position="159"/>
    </location>
</feature>
<feature type="compositionally biased region" description="Polar residues" evidence="1">
    <location>
        <begin position="35"/>
        <end position="49"/>
    </location>
</feature>
<name>A0A8A3PBT7_9HELO</name>
<dbReference type="EMBL" id="CP063407">
    <property type="protein sequence ID" value="QSZ32528.1"/>
    <property type="molecule type" value="Genomic_DNA"/>
</dbReference>